<sequence length="162" mass="18461">MNNSEMALLAFHHLQQAYQQNLISFEPCKTSSNLFLHLDFPTGNQNEPRLTYVIFDPKNPKKIVAQCIVNFSRMISQYDRKWDIGWCVDDEYRNQGYGFKVAELALEAFSNSPNVKGDVIEASVDENNIASLKIAEKLIGSKELLFNEDTNLTVHSFLKVIA</sequence>
<feature type="domain" description="N-acetyltransferase" evidence="1">
    <location>
        <begin position="47"/>
        <end position="138"/>
    </location>
</feature>
<dbReference type="InterPro" id="IPR000182">
    <property type="entry name" value="GNAT_dom"/>
</dbReference>
<proteinExistence type="predicted"/>
<dbReference type="InterPro" id="IPR016181">
    <property type="entry name" value="Acyl_CoA_acyltransferase"/>
</dbReference>
<dbReference type="SUPFAM" id="SSF55729">
    <property type="entry name" value="Acyl-CoA N-acyltransferases (Nat)"/>
    <property type="match status" value="1"/>
</dbReference>
<dbReference type="RefSeq" id="WP_078189734.1">
    <property type="nucleotide sequence ID" value="NZ_JAMCOZ010000006.1"/>
</dbReference>
<accession>A0A1T1H3Z8</accession>
<name>A0A1T1H3Z8_9GAMM</name>
<dbReference type="Pfam" id="PF13302">
    <property type="entry name" value="Acetyltransf_3"/>
    <property type="match status" value="1"/>
</dbReference>
<dbReference type="EMBL" id="MVKX01000003">
    <property type="protein sequence ID" value="OOV84582.1"/>
    <property type="molecule type" value="Genomic_DNA"/>
</dbReference>
<organism evidence="2 3">
    <name type="scientific">Acinetobacter amyesii</name>
    <dbReference type="NCBI Taxonomy" id="2942470"/>
    <lineage>
        <taxon>Bacteria</taxon>
        <taxon>Pseudomonadati</taxon>
        <taxon>Pseudomonadota</taxon>
        <taxon>Gammaproteobacteria</taxon>
        <taxon>Moraxellales</taxon>
        <taxon>Moraxellaceae</taxon>
        <taxon>Acinetobacter</taxon>
    </lineage>
</organism>
<comment type="caution">
    <text evidence="2">The sequence shown here is derived from an EMBL/GenBank/DDBJ whole genome shotgun (WGS) entry which is preliminary data.</text>
</comment>
<protein>
    <recommendedName>
        <fullName evidence="1">N-acetyltransferase domain-containing protein</fullName>
    </recommendedName>
</protein>
<dbReference type="GO" id="GO:0016747">
    <property type="term" value="F:acyltransferase activity, transferring groups other than amino-acyl groups"/>
    <property type="evidence" value="ECO:0007669"/>
    <property type="project" value="InterPro"/>
</dbReference>
<evidence type="ECO:0000313" key="3">
    <source>
        <dbReference type="Proteomes" id="UP000191160"/>
    </source>
</evidence>
<gene>
    <name evidence="2" type="ORF">B1202_06360</name>
</gene>
<dbReference type="AlphaFoldDB" id="A0A1T1H3Z8"/>
<dbReference type="Gene3D" id="3.40.630.30">
    <property type="match status" value="1"/>
</dbReference>
<reference evidence="2 3" key="1">
    <citation type="submission" date="2017-02" db="EMBL/GenBank/DDBJ databases">
        <title>Acinetobacter sp. ANC 4945, whole genome shotgun sequencing project.</title>
        <authorList>
            <person name="Radolfova-Krizova L."/>
            <person name="Al Atrouni A."/>
            <person name="Nemec A."/>
        </authorList>
    </citation>
    <scope>NUCLEOTIDE SEQUENCE [LARGE SCALE GENOMIC DNA]</scope>
    <source>
        <strain evidence="2 3">ANC 4945</strain>
    </source>
</reference>
<keyword evidence="3" id="KW-1185">Reference proteome</keyword>
<dbReference type="Proteomes" id="UP000191160">
    <property type="component" value="Unassembled WGS sequence"/>
</dbReference>
<evidence type="ECO:0000313" key="2">
    <source>
        <dbReference type="EMBL" id="OOV84582.1"/>
    </source>
</evidence>
<evidence type="ECO:0000259" key="1">
    <source>
        <dbReference type="Pfam" id="PF13302"/>
    </source>
</evidence>